<evidence type="ECO:0000256" key="1">
    <source>
        <dbReference type="SAM" id="Coils"/>
    </source>
</evidence>
<keyword evidence="1" id="KW-0175">Coiled coil</keyword>
<dbReference type="Proteomes" id="UP000789706">
    <property type="component" value="Unassembled WGS sequence"/>
</dbReference>
<keyword evidence="3" id="KW-1185">Reference proteome</keyword>
<organism evidence="2 3">
    <name type="scientific">Diversispora eburnea</name>
    <dbReference type="NCBI Taxonomy" id="1213867"/>
    <lineage>
        <taxon>Eukaryota</taxon>
        <taxon>Fungi</taxon>
        <taxon>Fungi incertae sedis</taxon>
        <taxon>Mucoromycota</taxon>
        <taxon>Glomeromycotina</taxon>
        <taxon>Glomeromycetes</taxon>
        <taxon>Diversisporales</taxon>
        <taxon>Diversisporaceae</taxon>
        <taxon>Diversispora</taxon>
    </lineage>
</organism>
<sequence>MVNSILTHITNEFDKLNSKLVPQIDELRNKNTEVKAENIEFKAENIKLKQALEKHEFRFMKLEQNDKDTAVENAELKVRVVKLEQKQSQTD</sequence>
<protein>
    <submittedName>
        <fullName evidence="2">9655_t:CDS:1</fullName>
    </submittedName>
</protein>
<accession>A0A9N9CI19</accession>
<reference evidence="2" key="1">
    <citation type="submission" date="2021-06" db="EMBL/GenBank/DDBJ databases">
        <authorList>
            <person name="Kallberg Y."/>
            <person name="Tangrot J."/>
            <person name="Rosling A."/>
        </authorList>
    </citation>
    <scope>NUCLEOTIDE SEQUENCE</scope>
    <source>
        <strain evidence="2">AZ414A</strain>
    </source>
</reference>
<comment type="caution">
    <text evidence="2">The sequence shown here is derived from an EMBL/GenBank/DDBJ whole genome shotgun (WGS) entry which is preliminary data.</text>
</comment>
<evidence type="ECO:0000313" key="3">
    <source>
        <dbReference type="Proteomes" id="UP000789706"/>
    </source>
</evidence>
<proteinExistence type="predicted"/>
<feature type="coiled-coil region" evidence="1">
    <location>
        <begin position="24"/>
        <end position="65"/>
    </location>
</feature>
<gene>
    <name evidence="2" type="ORF">DEBURN_LOCUS9672</name>
</gene>
<evidence type="ECO:0000313" key="2">
    <source>
        <dbReference type="EMBL" id="CAG8604272.1"/>
    </source>
</evidence>
<dbReference type="EMBL" id="CAJVPK010002007">
    <property type="protein sequence ID" value="CAG8604272.1"/>
    <property type="molecule type" value="Genomic_DNA"/>
</dbReference>
<dbReference type="AlphaFoldDB" id="A0A9N9CI19"/>
<dbReference type="OrthoDB" id="2439285at2759"/>
<name>A0A9N9CI19_9GLOM</name>